<dbReference type="EMBL" id="KN831771">
    <property type="protein sequence ID" value="KIM46218.1"/>
    <property type="molecule type" value="Genomic_DNA"/>
</dbReference>
<dbReference type="Pfam" id="PF23565">
    <property type="entry name" value="ARM_TANGO6"/>
    <property type="match status" value="1"/>
</dbReference>
<feature type="domain" description="TANGO6 HEAT repeat" evidence="5">
    <location>
        <begin position="265"/>
        <end position="462"/>
    </location>
</feature>
<dbReference type="Gene3D" id="1.25.10.10">
    <property type="entry name" value="Leucine-rich Repeat Variant"/>
    <property type="match status" value="1"/>
</dbReference>
<name>A0A0C2Y8R8_HEBCY</name>
<dbReference type="Pfam" id="PF10363">
    <property type="entry name" value="RTP1_C1"/>
    <property type="match status" value="1"/>
</dbReference>
<dbReference type="STRING" id="686832.A0A0C2Y8R8"/>
<feature type="repeat" description="HEAT" evidence="2">
    <location>
        <begin position="768"/>
        <end position="806"/>
    </location>
</feature>
<proteinExistence type="inferred from homology"/>
<dbReference type="InterPro" id="IPR019451">
    <property type="entry name" value="Rtp1_C1"/>
</dbReference>
<evidence type="ECO:0000259" key="4">
    <source>
        <dbReference type="Pfam" id="PF10363"/>
    </source>
</evidence>
<dbReference type="PANTHER" id="PTHR20959:SF1">
    <property type="entry name" value="TRANSPORT AND GOLGI ORGANIZATION PROTEIN 6 HOMOLOG"/>
    <property type="match status" value="1"/>
</dbReference>
<dbReference type="GO" id="GO:0009306">
    <property type="term" value="P:protein secretion"/>
    <property type="evidence" value="ECO:0007669"/>
    <property type="project" value="TreeGrafter"/>
</dbReference>
<feature type="compositionally biased region" description="Acidic residues" evidence="3">
    <location>
        <begin position="621"/>
        <end position="638"/>
    </location>
</feature>
<feature type="domain" description="RNA polymerase II assembly factor Rtp1 C-terminal" evidence="4">
    <location>
        <begin position="724"/>
        <end position="846"/>
    </location>
</feature>
<feature type="region of interest" description="Disordered" evidence="3">
    <location>
        <begin position="612"/>
        <end position="638"/>
    </location>
</feature>
<dbReference type="OrthoDB" id="39591at2759"/>
<dbReference type="AlphaFoldDB" id="A0A0C2Y8R8"/>
<protein>
    <submittedName>
        <fullName evidence="6">Uncharacterized protein</fullName>
    </submittedName>
</protein>
<dbReference type="InterPro" id="IPR016024">
    <property type="entry name" value="ARM-type_fold"/>
</dbReference>
<comment type="similarity">
    <text evidence="1">Belongs to the Tango6 family.</text>
</comment>
<evidence type="ECO:0000256" key="1">
    <source>
        <dbReference type="ARBA" id="ARBA00005724"/>
    </source>
</evidence>
<dbReference type="PROSITE" id="PS50077">
    <property type="entry name" value="HEAT_REPEAT"/>
    <property type="match status" value="1"/>
</dbReference>
<evidence type="ECO:0000256" key="3">
    <source>
        <dbReference type="SAM" id="MobiDB-lite"/>
    </source>
</evidence>
<dbReference type="InterPro" id="IPR057407">
    <property type="entry name" value="HEAT_TANGO6"/>
</dbReference>
<evidence type="ECO:0000256" key="2">
    <source>
        <dbReference type="PROSITE-ProRule" id="PRU00103"/>
    </source>
</evidence>
<evidence type="ECO:0000259" key="5">
    <source>
        <dbReference type="Pfam" id="PF23565"/>
    </source>
</evidence>
<reference evidence="6 7" key="1">
    <citation type="submission" date="2014-04" db="EMBL/GenBank/DDBJ databases">
        <authorList>
            <consortium name="DOE Joint Genome Institute"/>
            <person name="Kuo A."/>
            <person name="Gay G."/>
            <person name="Dore J."/>
            <person name="Kohler A."/>
            <person name="Nagy L.G."/>
            <person name="Floudas D."/>
            <person name="Copeland A."/>
            <person name="Barry K.W."/>
            <person name="Cichocki N."/>
            <person name="Veneault-Fourrey C."/>
            <person name="LaButti K."/>
            <person name="Lindquist E.A."/>
            <person name="Lipzen A."/>
            <person name="Lundell T."/>
            <person name="Morin E."/>
            <person name="Murat C."/>
            <person name="Sun H."/>
            <person name="Tunlid A."/>
            <person name="Henrissat B."/>
            <person name="Grigoriev I.V."/>
            <person name="Hibbett D.S."/>
            <person name="Martin F."/>
            <person name="Nordberg H.P."/>
            <person name="Cantor M.N."/>
            <person name="Hua S.X."/>
        </authorList>
    </citation>
    <scope>NUCLEOTIDE SEQUENCE [LARGE SCALE GENOMIC DNA]</scope>
    <source>
        <strain evidence="7">h7</strain>
    </source>
</reference>
<dbReference type="PANTHER" id="PTHR20959">
    <property type="entry name" value="TRANSPORT AND GOLGI ORGANIZATION PROTEIN 6 FAMILY MEMBER"/>
    <property type="match status" value="1"/>
</dbReference>
<dbReference type="Proteomes" id="UP000053424">
    <property type="component" value="Unassembled WGS sequence"/>
</dbReference>
<evidence type="ECO:0000313" key="7">
    <source>
        <dbReference type="Proteomes" id="UP000053424"/>
    </source>
</evidence>
<dbReference type="InterPro" id="IPR039600">
    <property type="entry name" value="TANGO6/Rtp1"/>
</dbReference>
<dbReference type="HOGENOM" id="CLU_005991_0_0_1"/>
<dbReference type="SUPFAM" id="SSF48371">
    <property type="entry name" value="ARM repeat"/>
    <property type="match status" value="1"/>
</dbReference>
<sequence length="1031" mass="113393">MGETNLITAALFDGAALLGTPSSHNTANNLETILKTRLSAYYTRLSDQVALGHLNDSSSSINLQLLTAREAFNVVEKIQKVLDSEPHGSSSKMDDGLPDQAPSIGTRDLATLRTLLSLVFKWGIDTLFARVRRNWPTEKEVKGSNAIDLTLETGNCQMLATLLMSLFSLLFPDGPQGRISQTLITTTILSRHVTDILLPALALGWAPGSLSTHSLPVLHDARPLVMRLMKLLTPAQTMSSLGTILSSSTTPHVRKACASLLTQELLRPNGVGGLCEAIFSGEEANGDGARIEKLEQIAHTLNSTPATMKQEVPILPRVFKLLITESRTSYRRAAAFTIFRAIVPLKKRPHPTYAHQAILASLHKPFLDFSDAQNQTSENSFLEARSALSSLITLLSNTEPSPPFVSKLLSPIISSLYLLSFDLDKFKTADPQLKESIRALLLSWGKIVDENEGTQILWSIVDGGKGGDWKFNLEGQFWKEGNSGRLQEDSEPTLLLPGNDPETTADVDINLFNLYPDPVHFVDFLKRLERGDMASNIFLKLLENYRAMKERPGEGPMKVLHKLQIATQMQKRLSEGTSPNILRKPENLLSFIFHVFESASLVLEGGSVTGTKQEASRTEDILDDADSDDDTAGSEAIGPDDELIETAITLLLSILEDETLTAHSYPIFNEIFSRLEPLALRGSSTLRPLAREARLVITARLANTSQDRTSKKVKESEEDSQERYQKALKLLQDPILPVRAHGLLLLRQLISPAFSKGRQVNTALVPSILSIFLQSVQDEDSYIFLNAVQGLASLVDTFGKDILQGLVRDYAGGLEGLGGGNLTQTGLDVRTRIGEAMSSVIKRCGSALGIYVDLLVPPLFAVVRGSNIPTPLRTSSLSLLADCVNTYPLAMLPYVEDISQSLVDLLQTETAPLQHRKVQSASSEVPDTDRVRDNKQSEDTNLNLESNTLLTNPRSLSRAALHFLSILISASTKLVYEESTINPIFFPRDMFRRLSITVGYISSTDEDDVVRVMARETRENLEQLQRAVFGL</sequence>
<feature type="compositionally biased region" description="Basic and acidic residues" evidence="3">
    <location>
        <begin position="927"/>
        <end position="938"/>
    </location>
</feature>
<accession>A0A0C2Y8R8</accession>
<feature type="region of interest" description="Disordered" evidence="3">
    <location>
        <begin position="916"/>
        <end position="939"/>
    </location>
</feature>
<organism evidence="6 7">
    <name type="scientific">Hebeloma cylindrosporum</name>
    <dbReference type="NCBI Taxonomy" id="76867"/>
    <lineage>
        <taxon>Eukaryota</taxon>
        <taxon>Fungi</taxon>
        <taxon>Dikarya</taxon>
        <taxon>Basidiomycota</taxon>
        <taxon>Agaricomycotina</taxon>
        <taxon>Agaricomycetes</taxon>
        <taxon>Agaricomycetidae</taxon>
        <taxon>Agaricales</taxon>
        <taxon>Agaricineae</taxon>
        <taxon>Hymenogastraceae</taxon>
        <taxon>Hebeloma</taxon>
    </lineage>
</organism>
<reference evidence="7" key="2">
    <citation type="submission" date="2015-01" db="EMBL/GenBank/DDBJ databases">
        <title>Evolutionary Origins and Diversification of the Mycorrhizal Mutualists.</title>
        <authorList>
            <consortium name="DOE Joint Genome Institute"/>
            <consortium name="Mycorrhizal Genomics Consortium"/>
            <person name="Kohler A."/>
            <person name="Kuo A."/>
            <person name="Nagy L.G."/>
            <person name="Floudas D."/>
            <person name="Copeland A."/>
            <person name="Barry K.W."/>
            <person name="Cichocki N."/>
            <person name="Veneault-Fourrey C."/>
            <person name="LaButti K."/>
            <person name="Lindquist E.A."/>
            <person name="Lipzen A."/>
            <person name="Lundell T."/>
            <person name="Morin E."/>
            <person name="Murat C."/>
            <person name="Riley R."/>
            <person name="Ohm R."/>
            <person name="Sun H."/>
            <person name="Tunlid A."/>
            <person name="Henrissat B."/>
            <person name="Grigoriev I.V."/>
            <person name="Hibbett D.S."/>
            <person name="Martin F."/>
        </authorList>
    </citation>
    <scope>NUCLEOTIDE SEQUENCE [LARGE SCALE GENOMIC DNA]</scope>
    <source>
        <strain evidence="7">h7</strain>
    </source>
</reference>
<dbReference type="InterPro" id="IPR021133">
    <property type="entry name" value="HEAT_type_2"/>
</dbReference>
<gene>
    <name evidence="6" type="ORF">M413DRAFT_426519</name>
</gene>
<dbReference type="InterPro" id="IPR011989">
    <property type="entry name" value="ARM-like"/>
</dbReference>
<evidence type="ECO:0000313" key="6">
    <source>
        <dbReference type="EMBL" id="KIM46218.1"/>
    </source>
</evidence>
<keyword evidence="7" id="KW-1185">Reference proteome</keyword>